<feature type="compositionally biased region" description="Polar residues" evidence="4">
    <location>
        <begin position="55"/>
        <end position="67"/>
    </location>
</feature>
<dbReference type="InterPro" id="IPR002195">
    <property type="entry name" value="Dihydroorotase_CS"/>
</dbReference>
<sequence length="352" mass="38851">MAKNVLGMPVPNHPITVNGGASYSLNRGMAPFLLLACLAFLPISSWSQANDPASTSRVRQMKVQTPSAAPVDPTGSAPPANPITFVDAHVHLNDPAMQLDLMKRWGASGAVVFWGGRSNNESVAEAARAFPDRLIPFASISPERTAYRPAWIQFDETLLKQLDDLLATGLFKGIGEISAVHFPSAGFDEADFSPLSPMVTGIMELARKHRVPVMLHVESTRMAELSQLLERFPDVPAIWAHGGYTPLFLARRMLERHPNLYYELSARTWPHHPRSPDYTILRDGHQVWPEWLRLIEAMPHRFMVGTDASNRSVSADAMKFASVQNFLSQLSPAAREQVGSGTLLKLVGTREK</sequence>
<keyword evidence="2" id="KW-0479">Metal-binding</keyword>
<evidence type="ECO:0000256" key="2">
    <source>
        <dbReference type="ARBA" id="ARBA00022723"/>
    </source>
</evidence>
<organism evidence="6 7">
    <name type="scientific">Ottowia thiooxydans</name>
    <dbReference type="NCBI Taxonomy" id="219182"/>
    <lineage>
        <taxon>Bacteria</taxon>
        <taxon>Pseudomonadati</taxon>
        <taxon>Pseudomonadota</taxon>
        <taxon>Betaproteobacteria</taxon>
        <taxon>Burkholderiales</taxon>
        <taxon>Comamonadaceae</taxon>
        <taxon>Ottowia</taxon>
    </lineage>
</organism>
<accession>A0ABV2Q5C1</accession>
<gene>
    <name evidence="6" type="ORF">ABIE13_001133</name>
</gene>
<evidence type="ECO:0000256" key="1">
    <source>
        <dbReference type="ARBA" id="ARBA00002368"/>
    </source>
</evidence>
<dbReference type="SUPFAM" id="SSF51556">
    <property type="entry name" value="Metallo-dependent hydrolases"/>
    <property type="match status" value="1"/>
</dbReference>
<reference evidence="6 7" key="1">
    <citation type="submission" date="2024-06" db="EMBL/GenBank/DDBJ databases">
        <title>Sorghum-associated microbial communities from plants grown in Nebraska, USA.</title>
        <authorList>
            <person name="Schachtman D."/>
        </authorList>
    </citation>
    <scope>NUCLEOTIDE SEQUENCE [LARGE SCALE GENOMIC DNA]</scope>
    <source>
        <strain evidence="6 7">2709</strain>
    </source>
</reference>
<comment type="caution">
    <text evidence="6">The sequence shown here is derived from an EMBL/GenBank/DDBJ whole genome shotgun (WGS) entry which is preliminary data.</text>
</comment>
<dbReference type="Proteomes" id="UP001549320">
    <property type="component" value="Unassembled WGS sequence"/>
</dbReference>
<dbReference type="Pfam" id="PF04909">
    <property type="entry name" value="Amidohydro_2"/>
    <property type="match status" value="1"/>
</dbReference>
<dbReference type="GO" id="GO:0016787">
    <property type="term" value="F:hydrolase activity"/>
    <property type="evidence" value="ECO:0007669"/>
    <property type="project" value="UniProtKB-KW"/>
</dbReference>
<evidence type="ECO:0000256" key="3">
    <source>
        <dbReference type="ARBA" id="ARBA00022801"/>
    </source>
</evidence>
<keyword evidence="7" id="KW-1185">Reference proteome</keyword>
<evidence type="ECO:0000259" key="5">
    <source>
        <dbReference type="Pfam" id="PF04909"/>
    </source>
</evidence>
<name>A0ABV2Q5C1_9BURK</name>
<dbReference type="Gene3D" id="3.20.20.140">
    <property type="entry name" value="Metal-dependent hydrolases"/>
    <property type="match status" value="1"/>
</dbReference>
<proteinExistence type="predicted"/>
<keyword evidence="3 6" id="KW-0378">Hydrolase</keyword>
<evidence type="ECO:0000313" key="6">
    <source>
        <dbReference type="EMBL" id="MET4576033.1"/>
    </source>
</evidence>
<dbReference type="PROSITE" id="PS00482">
    <property type="entry name" value="DIHYDROOROTASE_1"/>
    <property type="match status" value="1"/>
</dbReference>
<comment type="function">
    <text evidence="1">Catalyzes the reversible cyclization of carbamoyl aspartate to dihydroorotate.</text>
</comment>
<evidence type="ECO:0000313" key="7">
    <source>
        <dbReference type="Proteomes" id="UP001549320"/>
    </source>
</evidence>
<dbReference type="InterPro" id="IPR032466">
    <property type="entry name" value="Metal_Hydrolase"/>
</dbReference>
<dbReference type="InterPro" id="IPR006680">
    <property type="entry name" value="Amidohydro-rel"/>
</dbReference>
<evidence type="ECO:0000256" key="4">
    <source>
        <dbReference type="SAM" id="MobiDB-lite"/>
    </source>
</evidence>
<dbReference type="EMBL" id="JBEPSH010000002">
    <property type="protein sequence ID" value="MET4576033.1"/>
    <property type="molecule type" value="Genomic_DNA"/>
</dbReference>
<feature type="domain" description="Amidohydrolase-related" evidence="5">
    <location>
        <begin position="86"/>
        <end position="342"/>
    </location>
</feature>
<protein>
    <submittedName>
        <fullName evidence="6">TIM-barrel fold metal-dependent hydrolase</fullName>
    </submittedName>
</protein>
<feature type="region of interest" description="Disordered" evidence="4">
    <location>
        <begin position="55"/>
        <end position="78"/>
    </location>
</feature>